<sequence>MVRIREVLKTRGHDIPYSTLTRITRKMGLREESKKKRAGAYVFEPGQEFQHDTSPHHVTIGGKRIKAQCAGLAAAYSRRLYIQYYPAFTRFEAKDFLTRAIEYMGGGCGVCVIDNTSVIVARGSGPDAEIAPEMEAFGKMFNMAFVPHRILDPNRKAIIERNFSYVENNFLAGRTFGNWRDLNQRAQKWCDTVANKKYKRSLGMSPDEASVMERPHLQPLPRHVPPACKIFQRIVDMSGFVSVDVNRYSVPERLCGKRVEVHKTGERISVFHKNRKVADHQRVIGKRDAKVVHAGHHLIIRGKKSATLKEEKKLAGSFEALDQYVAALKKRCHGSGKMKLQRLLNLKRTYPESAYKKAVEEALHYGMFDLSRLENMILSYVAGDFFNMDMED</sequence>
<dbReference type="InterPro" id="IPR012337">
    <property type="entry name" value="RNaseH-like_sf"/>
</dbReference>
<dbReference type="GO" id="GO:0015074">
    <property type="term" value="P:DNA integration"/>
    <property type="evidence" value="ECO:0007669"/>
    <property type="project" value="InterPro"/>
</dbReference>
<dbReference type="Pfam" id="PF22483">
    <property type="entry name" value="Mu-transpos_C_2"/>
    <property type="match status" value="1"/>
</dbReference>
<dbReference type="InterPro" id="IPR001584">
    <property type="entry name" value="Integrase_cat-core"/>
</dbReference>
<evidence type="ECO:0000313" key="2">
    <source>
        <dbReference type="EMBL" id="VEN73225.1"/>
    </source>
</evidence>
<dbReference type="AlphaFoldDB" id="A0A484HD86"/>
<protein>
    <recommendedName>
        <fullName evidence="1">Integrase catalytic domain-containing protein</fullName>
    </recommendedName>
</protein>
<organism evidence="2">
    <name type="scientific">uncultured Desulfobacteraceae bacterium</name>
    <dbReference type="NCBI Taxonomy" id="218296"/>
    <lineage>
        <taxon>Bacteria</taxon>
        <taxon>Pseudomonadati</taxon>
        <taxon>Thermodesulfobacteriota</taxon>
        <taxon>Desulfobacteria</taxon>
        <taxon>Desulfobacterales</taxon>
        <taxon>Desulfobacteraceae</taxon>
        <taxon>environmental samples</taxon>
    </lineage>
</organism>
<dbReference type="EMBL" id="CAACVI010000005">
    <property type="protein sequence ID" value="VEN73225.1"/>
    <property type="molecule type" value="Genomic_DNA"/>
</dbReference>
<proteinExistence type="predicted"/>
<gene>
    <name evidence="2" type="ORF">EPICR_130042</name>
</gene>
<evidence type="ECO:0000259" key="1">
    <source>
        <dbReference type="PROSITE" id="PS50994"/>
    </source>
</evidence>
<dbReference type="SUPFAM" id="SSF53098">
    <property type="entry name" value="Ribonuclease H-like"/>
    <property type="match status" value="1"/>
</dbReference>
<name>A0A484HD86_9BACT</name>
<dbReference type="PANTHER" id="PTHR35004">
    <property type="entry name" value="TRANSPOSASE RV3428C-RELATED"/>
    <property type="match status" value="1"/>
</dbReference>
<accession>A0A484HD86</accession>
<dbReference type="PROSITE" id="PS50994">
    <property type="entry name" value="INTEGRASE"/>
    <property type="match status" value="1"/>
</dbReference>
<reference evidence="2" key="1">
    <citation type="submission" date="2019-01" db="EMBL/GenBank/DDBJ databases">
        <authorList>
            <consortium name="Genoscope - CEA"/>
            <person name="William W."/>
        </authorList>
    </citation>
    <scope>NUCLEOTIDE SEQUENCE</scope>
    <source>
        <strain evidence="2">CR-1</strain>
    </source>
</reference>
<dbReference type="InterPro" id="IPR054353">
    <property type="entry name" value="IstA-like_C"/>
</dbReference>
<feature type="domain" description="Integrase catalytic" evidence="1">
    <location>
        <begin position="41"/>
        <end position="214"/>
    </location>
</feature>